<dbReference type="Pfam" id="PF00563">
    <property type="entry name" value="EAL"/>
    <property type="match status" value="1"/>
</dbReference>
<evidence type="ECO:0000256" key="2">
    <source>
        <dbReference type="PROSITE-ProRule" id="PRU00169"/>
    </source>
</evidence>
<dbReference type="PANTHER" id="PTHR44757:SF2">
    <property type="entry name" value="BIOFILM ARCHITECTURE MAINTENANCE PROTEIN MBAA"/>
    <property type="match status" value="1"/>
</dbReference>
<feature type="modified residue" description="4-aspartylphosphate" evidence="2">
    <location>
        <position position="87"/>
    </location>
</feature>
<dbReference type="Pfam" id="PF00990">
    <property type="entry name" value="GGDEF"/>
    <property type="match status" value="1"/>
</dbReference>
<dbReference type="SMART" id="SM00267">
    <property type="entry name" value="GGDEF"/>
    <property type="match status" value="1"/>
</dbReference>
<feature type="domain" description="GGDEF" evidence="5">
    <location>
        <begin position="337"/>
        <end position="470"/>
    </location>
</feature>
<name>A0A9X2D099_9GAMM</name>
<evidence type="ECO:0000313" key="7">
    <source>
        <dbReference type="Proteomes" id="UP001139721"/>
    </source>
</evidence>
<dbReference type="Gene3D" id="3.30.70.270">
    <property type="match status" value="1"/>
</dbReference>
<dbReference type="RefSeq" id="WP_250421009.1">
    <property type="nucleotide sequence ID" value="NZ_JAJKBJ010000004.1"/>
</dbReference>
<dbReference type="SUPFAM" id="SSF141868">
    <property type="entry name" value="EAL domain-like"/>
    <property type="match status" value="1"/>
</dbReference>
<dbReference type="Gene3D" id="3.20.20.450">
    <property type="entry name" value="EAL domain"/>
    <property type="match status" value="1"/>
</dbReference>
<dbReference type="CDD" id="cd01949">
    <property type="entry name" value="GGDEF"/>
    <property type="match status" value="1"/>
</dbReference>
<dbReference type="Gene3D" id="3.40.50.2300">
    <property type="match status" value="1"/>
</dbReference>
<dbReference type="PROSITE" id="PS50887">
    <property type="entry name" value="GGDEF"/>
    <property type="match status" value="1"/>
</dbReference>
<evidence type="ECO:0000256" key="1">
    <source>
        <dbReference type="ARBA" id="ARBA00001946"/>
    </source>
</evidence>
<dbReference type="SUPFAM" id="SSF52172">
    <property type="entry name" value="CheY-like"/>
    <property type="match status" value="1"/>
</dbReference>
<comment type="cofactor">
    <cofactor evidence="1">
        <name>Mg(2+)</name>
        <dbReference type="ChEBI" id="CHEBI:18420"/>
    </cofactor>
</comment>
<evidence type="ECO:0000313" key="6">
    <source>
        <dbReference type="EMBL" id="MCL9683502.1"/>
    </source>
</evidence>
<sequence length="743" mass="85170">MDHTKQKRILLVDDNAEIHKDFCKILSQSDDVALDDDEEILFGKVRNAKNYNAPDYKIDSAYQGQEALELVKDSVLRGEPYALAFIDMRMPPGWDGIETIKRIWEIDPYIQMVICTAYSDHSWEDITSELENSDNLLILKKPFEVIEINQLAAALTRKWELIAHLNTLVKNRTNELERLSSLTQTTIESVQEGILGVGLNEQVLVYNENFLTQWDISKELLQSEKSSLVFQRLAKQVEDPVIFMQMMRDLQAHPQQKRNREWKLKTGSVLELFAQPQYLHDQVIGIVYSFRDVTERKELEQQLLHQATHDILTGLPNRALLTDRINQAISHAKRYNLCVAILVVDLDFFKEVNDTYGHKFGDLLLKQQAKKLSNFVRENDTVARMGGDEFIVILGSQADEKNLIGLLNQFVELFSTPCQIEERELIATASIGVSIYPRDGLDSDTLLKNADAALYHAKELGRNRFQFYMEEFNKQIMQRTELTIALSQALKNNELSLNYQPLVDLKSGIIIGVEALLRWRHPSLGLIPPTTFIPIAEESGLIISIGEWVLRTACAQAQFWHQTSIFHTLKMSVNISVKQFRQKNFLFVLKSILEETQLDPDCLELEITENLILGNVSEVIQQMIELKELGIHFAIDDFGTGYSNLSYIKHFPFDTVKIDKTFIDNITTDPYNASIVQAIIGMTKNMGINVLAEGVEHKEQVEFLKKHHSNQVQGYYFSKPLNEKDCTQLLTQKQSKKNFGENL</sequence>
<dbReference type="EMBL" id="JAJKBJ010000004">
    <property type="protein sequence ID" value="MCL9683502.1"/>
    <property type="molecule type" value="Genomic_DNA"/>
</dbReference>
<dbReference type="SUPFAM" id="SSF55785">
    <property type="entry name" value="PYP-like sensor domain (PAS domain)"/>
    <property type="match status" value="1"/>
</dbReference>
<evidence type="ECO:0000259" key="4">
    <source>
        <dbReference type="PROSITE" id="PS50883"/>
    </source>
</evidence>
<dbReference type="InterPro" id="IPR052155">
    <property type="entry name" value="Biofilm_reg_signaling"/>
</dbReference>
<proteinExistence type="predicted"/>
<dbReference type="InterPro" id="IPR001789">
    <property type="entry name" value="Sig_transdc_resp-reg_receiver"/>
</dbReference>
<dbReference type="SUPFAM" id="SSF55073">
    <property type="entry name" value="Nucleotide cyclase"/>
    <property type="match status" value="1"/>
</dbReference>
<dbReference type="InterPro" id="IPR000160">
    <property type="entry name" value="GGDEF_dom"/>
</dbReference>
<dbReference type="Gene3D" id="3.30.450.20">
    <property type="entry name" value="PAS domain"/>
    <property type="match status" value="1"/>
</dbReference>
<dbReference type="PROSITE" id="PS50883">
    <property type="entry name" value="EAL"/>
    <property type="match status" value="1"/>
</dbReference>
<dbReference type="CDD" id="cd01948">
    <property type="entry name" value="EAL"/>
    <property type="match status" value="1"/>
</dbReference>
<dbReference type="InterPro" id="IPR001633">
    <property type="entry name" value="EAL_dom"/>
</dbReference>
<comment type="caution">
    <text evidence="6">The sequence shown here is derived from an EMBL/GenBank/DDBJ whole genome shotgun (WGS) entry which is preliminary data.</text>
</comment>
<reference evidence="6" key="1">
    <citation type="submission" date="2021-11" db="EMBL/GenBank/DDBJ databases">
        <title>Legionella maioricencis sp. nov., a new species isolated from hot water samples in Mallorca.</title>
        <authorList>
            <person name="Crespi S."/>
            <person name="Drasar V."/>
            <person name="Salva-Serra F."/>
            <person name="Jaen-Luchoro D."/>
            <person name="Pineiro-Iglesias B."/>
            <person name="Aliaga F."/>
            <person name="Fernandez-Juarez V."/>
            <person name="Coll G."/>
            <person name="Moore E.R.B."/>
            <person name="Bennasar-Figueras A."/>
        </authorList>
    </citation>
    <scope>NUCLEOTIDE SEQUENCE</scope>
    <source>
        <strain evidence="6">HCPI-6</strain>
    </source>
</reference>
<dbReference type="InterPro" id="IPR035919">
    <property type="entry name" value="EAL_sf"/>
</dbReference>
<dbReference type="GO" id="GO:0003824">
    <property type="term" value="F:catalytic activity"/>
    <property type="evidence" value="ECO:0007669"/>
    <property type="project" value="UniProtKB-ARBA"/>
</dbReference>
<dbReference type="Pfam" id="PF00072">
    <property type="entry name" value="Response_reg"/>
    <property type="match status" value="1"/>
</dbReference>
<dbReference type="InterPro" id="IPR029787">
    <property type="entry name" value="Nucleotide_cyclase"/>
</dbReference>
<dbReference type="Proteomes" id="UP001139721">
    <property type="component" value="Unassembled WGS sequence"/>
</dbReference>
<dbReference type="InterPro" id="IPR035965">
    <property type="entry name" value="PAS-like_dom_sf"/>
</dbReference>
<evidence type="ECO:0000259" key="5">
    <source>
        <dbReference type="PROSITE" id="PS50887"/>
    </source>
</evidence>
<keyword evidence="2" id="KW-0597">Phosphoprotein</keyword>
<dbReference type="InterPro" id="IPR011006">
    <property type="entry name" value="CheY-like_superfamily"/>
</dbReference>
<protein>
    <submittedName>
        <fullName evidence="6">EAL domain-containing protein</fullName>
    </submittedName>
</protein>
<dbReference type="SMART" id="SM00052">
    <property type="entry name" value="EAL"/>
    <property type="match status" value="1"/>
</dbReference>
<dbReference type="PANTHER" id="PTHR44757">
    <property type="entry name" value="DIGUANYLATE CYCLASE DGCP"/>
    <property type="match status" value="1"/>
</dbReference>
<evidence type="ECO:0000259" key="3">
    <source>
        <dbReference type="PROSITE" id="PS50110"/>
    </source>
</evidence>
<feature type="domain" description="EAL" evidence="4">
    <location>
        <begin position="479"/>
        <end position="734"/>
    </location>
</feature>
<dbReference type="AlphaFoldDB" id="A0A9X2D099"/>
<organism evidence="6 7">
    <name type="scientific">Legionella maioricensis</name>
    <dbReference type="NCBI Taxonomy" id="2896528"/>
    <lineage>
        <taxon>Bacteria</taxon>
        <taxon>Pseudomonadati</taxon>
        <taxon>Pseudomonadota</taxon>
        <taxon>Gammaproteobacteria</taxon>
        <taxon>Legionellales</taxon>
        <taxon>Legionellaceae</taxon>
        <taxon>Legionella</taxon>
    </lineage>
</organism>
<feature type="domain" description="Response regulatory" evidence="3">
    <location>
        <begin position="8"/>
        <end position="156"/>
    </location>
</feature>
<dbReference type="InterPro" id="IPR043128">
    <property type="entry name" value="Rev_trsase/Diguanyl_cyclase"/>
</dbReference>
<keyword evidence="7" id="KW-1185">Reference proteome</keyword>
<dbReference type="GO" id="GO:0000160">
    <property type="term" value="P:phosphorelay signal transduction system"/>
    <property type="evidence" value="ECO:0007669"/>
    <property type="project" value="InterPro"/>
</dbReference>
<gene>
    <name evidence="6" type="ORF">LOX96_05315</name>
</gene>
<dbReference type="FunFam" id="3.30.70.270:FF:000001">
    <property type="entry name" value="Diguanylate cyclase domain protein"/>
    <property type="match status" value="1"/>
</dbReference>
<dbReference type="NCBIfam" id="TIGR00254">
    <property type="entry name" value="GGDEF"/>
    <property type="match status" value="1"/>
</dbReference>
<dbReference type="PROSITE" id="PS50110">
    <property type="entry name" value="RESPONSE_REGULATORY"/>
    <property type="match status" value="1"/>
</dbReference>
<accession>A0A9X2D099</accession>